<evidence type="ECO:0000256" key="7">
    <source>
        <dbReference type="ARBA" id="ARBA00023136"/>
    </source>
</evidence>
<evidence type="ECO:0000256" key="10">
    <source>
        <dbReference type="ARBA" id="ARBA00023316"/>
    </source>
</evidence>
<keyword evidence="8" id="KW-0325">Glycoprotein</keyword>
<sequence>MFVTYRSFILLLPLASSALANNYFYGITASGSEGGKNSYTCRTQDDWNAIAKDTRDQGFHSFRMYTFDCNALEMASSAAASQGVKLLAGIYVDGTMAQRSAKVDQDTQSFINAVRKYGEGRYAGLTVGNEMNDSPQNIIAKVNDVRTRLRSSGVNTAVSTVHTWVAVRDSPVLCSGDFVGANAHVFFDGQRTSNQAGDFMFSTVVPSLKRSCPGKPIMITESGWPSRGNNNNAAVASVNDERTALSSLNCAAKRDPSIQIYAFEHDDQLWKSNDNERSFGIVGKIGLNNDILNAC</sequence>
<dbReference type="GO" id="GO:0009986">
    <property type="term" value="C:cell surface"/>
    <property type="evidence" value="ECO:0007669"/>
    <property type="project" value="TreeGrafter"/>
</dbReference>
<evidence type="ECO:0000256" key="6">
    <source>
        <dbReference type="ARBA" id="ARBA00022801"/>
    </source>
</evidence>
<keyword evidence="6 16" id="KW-0378">Hydrolase</keyword>
<evidence type="ECO:0000313" key="17">
    <source>
        <dbReference type="Proteomes" id="UP000807306"/>
    </source>
</evidence>
<dbReference type="PANTHER" id="PTHR16631">
    <property type="entry name" value="GLUCAN 1,3-BETA-GLUCOSIDASE"/>
    <property type="match status" value="1"/>
</dbReference>
<keyword evidence="11" id="KW-0624">Polysaccharide degradation</keyword>
<dbReference type="EC" id="3.2.1.39" evidence="4"/>
<dbReference type="GO" id="GO:0000272">
    <property type="term" value="P:polysaccharide catabolic process"/>
    <property type="evidence" value="ECO:0007669"/>
    <property type="project" value="UniProtKB-KW"/>
</dbReference>
<keyword evidence="10" id="KW-0961">Cell wall biogenesis/degradation</keyword>
<evidence type="ECO:0000256" key="9">
    <source>
        <dbReference type="ARBA" id="ARBA00023277"/>
    </source>
</evidence>
<dbReference type="GO" id="GO:0005576">
    <property type="term" value="C:extracellular region"/>
    <property type="evidence" value="ECO:0007669"/>
    <property type="project" value="TreeGrafter"/>
</dbReference>
<evidence type="ECO:0000313" key="16">
    <source>
        <dbReference type="EMBL" id="KAF9532695.1"/>
    </source>
</evidence>
<evidence type="ECO:0000256" key="13">
    <source>
        <dbReference type="ARBA" id="ARBA00042373"/>
    </source>
</evidence>
<dbReference type="AlphaFoldDB" id="A0A9P6ENY9"/>
<dbReference type="GO" id="GO:0005886">
    <property type="term" value="C:plasma membrane"/>
    <property type="evidence" value="ECO:0007669"/>
    <property type="project" value="UniProtKB-SubCell"/>
</dbReference>
<keyword evidence="9" id="KW-0119">Carbohydrate metabolism</keyword>
<name>A0A9P6ENY9_9AGAR</name>
<dbReference type="GO" id="GO:0009277">
    <property type="term" value="C:fungal-type cell wall"/>
    <property type="evidence" value="ECO:0007669"/>
    <property type="project" value="TreeGrafter"/>
</dbReference>
<dbReference type="SUPFAM" id="SSF51445">
    <property type="entry name" value="(Trans)glycosidases"/>
    <property type="match status" value="1"/>
</dbReference>
<dbReference type="EMBL" id="MU157831">
    <property type="protein sequence ID" value="KAF9532695.1"/>
    <property type="molecule type" value="Genomic_DNA"/>
</dbReference>
<comment type="catalytic activity">
    <reaction evidence="1">
        <text>Hydrolysis of (1-&gt;3)-beta-D-glucosidic linkages in (1-&gt;3)-beta-D-glucans.</text>
        <dbReference type="EC" id="3.2.1.39"/>
    </reaction>
</comment>
<evidence type="ECO:0000256" key="1">
    <source>
        <dbReference type="ARBA" id="ARBA00000382"/>
    </source>
</evidence>
<organism evidence="16 17">
    <name type="scientific">Crepidotus variabilis</name>
    <dbReference type="NCBI Taxonomy" id="179855"/>
    <lineage>
        <taxon>Eukaryota</taxon>
        <taxon>Fungi</taxon>
        <taxon>Dikarya</taxon>
        <taxon>Basidiomycota</taxon>
        <taxon>Agaricomycotina</taxon>
        <taxon>Agaricomycetes</taxon>
        <taxon>Agaricomycetidae</taxon>
        <taxon>Agaricales</taxon>
        <taxon>Agaricineae</taxon>
        <taxon>Crepidotaceae</taxon>
        <taxon>Crepidotus</taxon>
    </lineage>
</organism>
<gene>
    <name evidence="16" type="ORF">CPB83DRAFT_847237</name>
</gene>
<dbReference type="InterPro" id="IPR017853">
    <property type="entry name" value="GH"/>
</dbReference>
<keyword evidence="5" id="KW-1003">Cell membrane</keyword>
<evidence type="ECO:0000256" key="8">
    <source>
        <dbReference type="ARBA" id="ARBA00023180"/>
    </source>
</evidence>
<keyword evidence="7" id="KW-0472">Membrane</keyword>
<evidence type="ECO:0000256" key="12">
    <source>
        <dbReference type="ARBA" id="ARBA00037649"/>
    </source>
</evidence>
<dbReference type="OrthoDB" id="941679at2759"/>
<keyword evidence="15" id="KW-0732">Signal</keyword>
<feature type="signal peptide" evidence="15">
    <location>
        <begin position="1"/>
        <end position="20"/>
    </location>
</feature>
<keyword evidence="17" id="KW-1185">Reference proteome</keyword>
<dbReference type="Gene3D" id="3.20.20.80">
    <property type="entry name" value="Glycosidases"/>
    <property type="match status" value="2"/>
</dbReference>
<evidence type="ECO:0000256" key="3">
    <source>
        <dbReference type="ARBA" id="ARBA00008773"/>
    </source>
</evidence>
<reference evidence="16" key="1">
    <citation type="submission" date="2020-11" db="EMBL/GenBank/DDBJ databases">
        <authorList>
            <consortium name="DOE Joint Genome Institute"/>
            <person name="Ahrendt S."/>
            <person name="Riley R."/>
            <person name="Andreopoulos W."/>
            <person name="Labutti K."/>
            <person name="Pangilinan J."/>
            <person name="Ruiz-Duenas F.J."/>
            <person name="Barrasa J.M."/>
            <person name="Sanchez-Garcia M."/>
            <person name="Camarero S."/>
            <person name="Miyauchi S."/>
            <person name="Serrano A."/>
            <person name="Linde D."/>
            <person name="Babiker R."/>
            <person name="Drula E."/>
            <person name="Ayuso-Fernandez I."/>
            <person name="Pacheco R."/>
            <person name="Padilla G."/>
            <person name="Ferreira P."/>
            <person name="Barriuso J."/>
            <person name="Kellner H."/>
            <person name="Castanera R."/>
            <person name="Alfaro M."/>
            <person name="Ramirez L."/>
            <person name="Pisabarro A.G."/>
            <person name="Kuo A."/>
            <person name="Tritt A."/>
            <person name="Lipzen A."/>
            <person name="He G."/>
            <person name="Yan M."/>
            <person name="Ng V."/>
            <person name="Cullen D."/>
            <person name="Martin F."/>
            <person name="Rosso M.-N."/>
            <person name="Henrissat B."/>
            <person name="Hibbett D."/>
            <person name="Martinez A.T."/>
            <person name="Grigoriev I.V."/>
        </authorList>
    </citation>
    <scope>NUCLEOTIDE SEQUENCE</scope>
    <source>
        <strain evidence="16">CBS 506.95</strain>
    </source>
</reference>
<evidence type="ECO:0000256" key="15">
    <source>
        <dbReference type="SAM" id="SignalP"/>
    </source>
</evidence>
<dbReference type="GO" id="GO:0071555">
    <property type="term" value="P:cell wall organization"/>
    <property type="evidence" value="ECO:0007669"/>
    <property type="project" value="UniProtKB-KW"/>
</dbReference>
<dbReference type="InterPro" id="IPR050732">
    <property type="entry name" value="Beta-glucan_modifiers"/>
</dbReference>
<comment type="function">
    <text evidence="12">Glucanases play a role in cell expansion during growth, in cell-cell fusion during mating, and in spore release during sporulation. This enzyme may be involved in beta-glucan degradation. Active on laminarin and lichenan.</text>
</comment>
<evidence type="ECO:0000256" key="5">
    <source>
        <dbReference type="ARBA" id="ARBA00022475"/>
    </source>
</evidence>
<evidence type="ECO:0000256" key="4">
    <source>
        <dbReference type="ARBA" id="ARBA00012780"/>
    </source>
</evidence>
<comment type="subcellular location">
    <subcellularLocation>
        <location evidence="2">Cell membrane</location>
        <topology evidence="2">Single-pass type II membrane protein</topology>
    </subcellularLocation>
</comment>
<protein>
    <recommendedName>
        <fullName evidence="4">glucan endo-1,3-beta-D-glucosidase</fullName>
        <ecNumber evidence="4">3.2.1.39</ecNumber>
    </recommendedName>
    <alternativeName>
        <fullName evidence="14">Endo-1,3-beta-glucanase btgC</fullName>
    </alternativeName>
    <alternativeName>
        <fullName evidence="13">Laminarinase btgC</fullName>
    </alternativeName>
</protein>
<comment type="caution">
    <text evidence="16">The sequence shown here is derived from an EMBL/GenBank/DDBJ whole genome shotgun (WGS) entry which is preliminary data.</text>
</comment>
<feature type="chain" id="PRO_5040390086" description="glucan endo-1,3-beta-D-glucosidase" evidence="15">
    <location>
        <begin position="21"/>
        <end position="295"/>
    </location>
</feature>
<dbReference type="PANTHER" id="PTHR16631:SF17">
    <property type="entry name" value="GLUCAN ENDO-1,3-BETA-GLUCOSIDASE BTGC"/>
    <property type="match status" value="1"/>
</dbReference>
<evidence type="ECO:0000256" key="11">
    <source>
        <dbReference type="ARBA" id="ARBA00023326"/>
    </source>
</evidence>
<dbReference type="Proteomes" id="UP000807306">
    <property type="component" value="Unassembled WGS sequence"/>
</dbReference>
<dbReference type="GO" id="GO:0042973">
    <property type="term" value="F:glucan endo-1,3-beta-D-glucosidase activity"/>
    <property type="evidence" value="ECO:0007669"/>
    <property type="project" value="UniProtKB-EC"/>
</dbReference>
<evidence type="ECO:0000256" key="2">
    <source>
        <dbReference type="ARBA" id="ARBA00004401"/>
    </source>
</evidence>
<accession>A0A9P6ENY9</accession>
<comment type="similarity">
    <text evidence="3">Belongs to the glycosyl hydrolase 17 family.</text>
</comment>
<proteinExistence type="inferred from homology"/>
<evidence type="ECO:0000256" key="14">
    <source>
        <dbReference type="ARBA" id="ARBA00043078"/>
    </source>
</evidence>